<dbReference type="EMBL" id="JACHDR010000001">
    <property type="protein sequence ID" value="MBB5513014.1"/>
    <property type="molecule type" value="Genomic_DNA"/>
</dbReference>
<evidence type="ECO:0008006" key="3">
    <source>
        <dbReference type="Google" id="ProtNLM"/>
    </source>
</evidence>
<proteinExistence type="predicted"/>
<dbReference type="RefSeq" id="WP_183665165.1">
    <property type="nucleotide sequence ID" value="NZ_BAAARH010000007.1"/>
</dbReference>
<accession>A0A7W8TUD5</accession>
<protein>
    <recommendedName>
        <fullName evidence="3">SIR2-like domain-containing protein</fullName>
    </recommendedName>
</protein>
<evidence type="ECO:0000313" key="1">
    <source>
        <dbReference type="EMBL" id="MBB5513014.1"/>
    </source>
</evidence>
<dbReference type="Proteomes" id="UP000580797">
    <property type="component" value="Unassembled WGS sequence"/>
</dbReference>
<dbReference type="Gene3D" id="3.40.50.1220">
    <property type="entry name" value="TPP-binding domain"/>
    <property type="match status" value="1"/>
</dbReference>
<name>A0A7W8TUD5_9MICC</name>
<dbReference type="InterPro" id="IPR029035">
    <property type="entry name" value="DHS-like_NAD/FAD-binding_dom"/>
</dbReference>
<comment type="caution">
    <text evidence="1">The sequence shown here is derived from an EMBL/GenBank/DDBJ whole genome shotgun (WGS) entry which is preliminary data.</text>
</comment>
<organism evidence="1 2">
    <name type="scientific">Neomicrococcus aestuarii</name>
    <dbReference type="NCBI Taxonomy" id="556325"/>
    <lineage>
        <taxon>Bacteria</taxon>
        <taxon>Bacillati</taxon>
        <taxon>Actinomycetota</taxon>
        <taxon>Actinomycetes</taxon>
        <taxon>Micrococcales</taxon>
        <taxon>Micrococcaceae</taxon>
        <taxon>Neomicrococcus</taxon>
    </lineage>
</organism>
<dbReference type="AlphaFoldDB" id="A0A7W8TUD5"/>
<sequence length="473" mass="52854">MSAPDIDKTLADIFRPLAGTSHHLTFILGAGASAPSGLPTWDQFAIRVATLSGLVEKEDTAASLLERQDHAILLEAAKYKSGDRWAEYLFEALYGTVSENLQPSPLHLAVVGHYLSDPKRCTIATLNFDPLLEEALSDNSSEDVYIGIDGIDEPDESHTVHHLHGALYIGEDEYHYLEPIITFKDFAELVDAKAPWQKEFLEKALRKGPILLAGTSYRDPDIRQWLHEIMMRAESESFFSPIVTIVREGLRLDKEVFDEIDGALAAEWEAIGIKALRLQDLSDVAALIRELESMDKPDYVPPQKRAQQVWKRHKEKFKELQPQYSAALSTSATEISSHLGMEALKCTLWIANGYGSLARWATESTHYLSVNQLKLVPTGHDSPWIAGEAISTEEPKIKNVIRDNRLEPRWKSVIAVPIFVGDGNNPDFASAVLTCSMKLPAEEVLRKKQELELVIGEQSSQWSELLNSVAFQD</sequence>
<reference evidence="1 2" key="1">
    <citation type="submission" date="2020-08" db="EMBL/GenBank/DDBJ databases">
        <title>Sequencing the genomes of 1000 actinobacteria strains.</title>
        <authorList>
            <person name="Klenk H.-P."/>
        </authorList>
    </citation>
    <scope>NUCLEOTIDE SEQUENCE [LARGE SCALE GENOMIC DNA]</scope>
    <source>
        <strain evidence="1 2">DSM 105783</strain>
    </source>
</reference>
<evidence type="ECO:0000313" key="2">
    <source>
        <dbReference type="Proteomes" id="UP000580797"/>
    </source>
</evidence>
<dbReference type="Pfam" id="PF13289">
    <property type="entry name" value="SIR2_2"/>
    <property type="match status" value="1"/>
</dbReference>
<dbReference type="SUPFAM" id="SSF52467">
    <property type="entry name" value="DHS-like NAD/FAD-binding domain"/>
    <property type="match status" value="1"/>
</dbReference>
<gene>
    <name evidence="1" type="ORF">HD598_001701</name>
</gene>